<dbReference type="GO" id="GO:0005737">
    <property type="term" value="C:cytoplasm"/>
    <property type="evidence" value="ECO:0007669"/>
    <property type="project" value="UniProtKB-SubCell"/>
</dbReference>
<proteinExistence type="inferred from homology"/>
<evidence type="ECO:0000313" key="4">
    <source>
        <dbReference type="Ensembl" id="ENSORLP00015011307.1"/>
    </source>
</evidence>
<reference key="1">
    <citation type="journal article" date="2007" name="Nature">
        <title>The medaka draft genome and insights into vertebrate genome evolution.</title>
        <authorList>
            <person name="Kasahara M."/>
            <person name="Naruse K."/>
            <person name="Sasaki S."/>
            <person name="Nakatani Y."/>
            <person name="Qu W."/>
            <person name="Ahsan B."/>
            <person name="Yamada T."/>
            <person name="Nagayasu Y."/>
            <person name="Doi K."/>
            <person name="Kasai Y."/>
            <person name="Jindo T."/>
            <person name="Kobayashi D."/>
            <person name="Shimada A."/>
            <person name="Toyoda A."/>
            <person name="Kuroki Y."/>
            <person name="Fujiyama A."/>
            <person name="Sasaki T."/>
            <person name="Shimizu A."/>
            <person name="Asakawa S."/>
            <person name="Shimizu N."/>
            <person name="Hashimoto S."/>
            <person name="Yang J."/>
            <person name="Lee Y."/>
            <person name="Matsushima K."/>
            <person name="Sugano S."/>
            <person name="Sakaizumi M."/>
            <person name="Narita T."/>
            <person name="Ohishi K."/>
            <person name="Haga S."/>
            <person name="Ohta F."/>
            <person name="Nomoto H."/>
            <person name="Nogata K."/>
            <person name="Morishita T."/>
            <person name="Endo T."/>
            <person name="Shin-I T."/>
            <person name="Takeda H."/>
            <person name="Morishita S."/>
            <person name="Kohara Y."/>
        </authorList>
    </citation>
    <scope>NUCLEOTIDE SEQUENCE [LARGE SCALE GENOMIC DNA]</scope>
    <source>
        <strain>Hd-rR</strain>
    </source>
</reference>
<dbReference type="AlphaFoldDB" id="A0A3P9HU59"/>
<sequence length="872" mass="95675">MDGDCVSLLPRVCDVLAAPRSSLPDDTSLEKLLDWFTTFSKSGVSLLEVNPCLQGFISTVVSSRAAESSIISFALKLTGLVAAAEDGFRALQVSSVLDLAFNPQHWREDGLWDDPCVRIGWIQGFSTMLQHRQAFSFFVQADSIKPLLQLQTDTSLFVASAASQMLAHVLMLSHPLFSGFNGKEVDDKSSSSSITGLMRPAVIETDQDVAAVVTEILEYLKTRMLPKESSQLHQSQQILKLLALILSQAGPSLRDKLLLFVREPLEELVASNYSQLTRPLMDVILAAYSSIRGDEKVPDPILCHLLSVMLNQREAFDRIHAAAAFLCSGHDNQIHIAQSACILLLPMEIITGLTLLEGNSTVKEHRLLLMEQLQSKISCISMICISLKHIPKITLMAPDCRPCPPAVVVAAVLALLRLCRGLSPPSLNGCVAVFRNVTGSGKVQKCALEALSALSSSSEVSVMLVEVFTLLIEYLNHPDSDPTMLQKSYQALVQWIGVCSNLSSITNQLKEDLTQVVRKRACDMHWEVRDSTVEFLGHLAGLPACRTEVGGACNAAEYLLGGCCVTTPLLVEALHDPESYVRASAVSALAQTMTHSWQEGVVPTKEQAEIVTQLLEMLSQDSEGFARRAVLQYFITWFSSHPSCNSCPLLMQSVRSVLLQGSADLDWEVKVHTLDLAELLMDQAFLGQHGYTKGLESHPAQPHPYAATAKQAYTLTQRSDLLHALDGLVKQGLLSVLLSGLFDCDRPVGLKACRLLIRLKHVLLLKTQDESDAVKTDPGLYCELLSQGWAQEIRNVLGTEDRSNETDPHTVTVNVCNLVTSLDLEDRLDVLTRSSDHFYNSPRSLLQDILTASAAHAQQDSQLKEEVIVDCY</sequence>
<comment type="similarity">
    <text evidence="3">Belongs to the BRAT1 family.</text>
</comment>
<reference evidence="4" key="4">
    <citation type="submission" date="2025-09" db="UniProtKB">
        <authorList>
            <consortium name="Ensembl"/>
        </authorList>
    </citation>
    <scope>IDENTIFICATION</scope>
    <source>
        <strain evidence="4">HSOK</strain>
    </source>
</reference>
<name>A0A3P9HU59_ORYLA</name>
<dbReference type="GO" id="GO:0006974">
    <property type="term" value="P:DNA damage response"/>
    <property type="evidence" value="ECO:0007669"/>
    <property type="project" value="InterPro"/>
</dbReference>
<dbReference type="InterPro" id="IPR011989">
    <property type="entry name" value="ARM-like"/>
</dbReference>
<dbReference type="PANTHER" id="PTHR21331">
    <property type="entry name" value="BRCA1-ASSOCIATED ATM ACTIVATOR 1"/>
    <property type="match status" value="1"/>
</dbReference>
<keyword evidence="2" id="KW-0963">Cytoplasm</keyword>
<evidence type="ECO:0000256" key="1">
    <source>
        <dbReference type="ARBA" id="ARBA00004496"/>
    </source>
</evidence>
<comment type="subcellular location">
    <subcellularLocation>
        <location evidence="1">Cytoplasm</location>
    </subcellularLocation>
</comment>
<evidence type="ECO:0000256" key="2">
    <source>
        <dbReference type="ARBA" id="ARBA00022490"/>
    </source>
</evidence>
<dbReference type="SUPFAM" id="SSF48371">
    <property type="entry name" value="ARM repeat"/>
    <property type="match status" value="1"/>
</dbReference>
<dbReference type="GO" id="GO:0008283">
    <property type="term" value="P:cell population proliferation"/>
    <property type="evidence" value="ECO:0007669"/>
    <property type="project" value="InterPro"/>
</dbReference>
<accession>A0A3P9HU59</accession>
<dbReference type="InterPro" id="IPR016024">
    <property type="entry name" value="ARM-type_fold"/>
</dbReference>
<organism evidence="4 5">
    <name type="scientific">Oryzias latipes</name>
    <name type="common">Japanese rice fish</name>
    <name type="synonym">Japanese killifish</name>
    <dbReference type="NCBI Taxonomy" id="8090"/>
    <lineage>
        <taxon>Eukaryota</taxon>
        <taxon>Metazoa</taxon>
        <taxon>Chordata</taxon>
        <taxon>Craniata</taxon>
        <taxon>Vertebrata</taxon>
        <taxon>Euteleostomi</taxon>
        <taxon>Actinopterygii</taxon>
        <taxon>Neopterygii</taxon>
        <taxon>Teleostei</taxon>
        <taxon>Neoteleostei</taxon>
        <taxon>Acanthomorphata</taxon>
        <taxon>Ovalentaria</taxon>
        <taxon>Atherinomorphae</taxon>
        <taxon>Beloniformes</taxon>
        <taxon>Adrianichthyidae</taxon>
        <taxon>Oryziinae</taxon>
        <taxon>Oryzias</taxon>
    </lineage>
</organism>
<reference evidence="4 5" key="2">
    <citation type="submission" date="2017-04" db="EMBL/GenBank/DDBJ databases">
        <title>CpG methylation of centromeres and impact of large insertions on vertebrate speciation.</title>
        <authorList>
            <person name="Ichikawa K."/>
            <person name="Yoshimura J."/>
            <person name="Morishita S."/>
        </authorList>
    </citation>
    <scope>NUCLEOTIDE SEQUENCE</scope>
    <source>
        <strain evidence="4 5">HSOK</strain>
    </source>
</reference>
<dbReference type="Gene3D" id="1.25.10.10">
    <property type="entry name" value="Leucine-rich Repeat Variant"/>
    <property type="match status" value="1"/>
</dbReference>
<reference evidence="4" key="3">
    <citation type="submission" date="2025-08" db="UniProtKB">
        <authorList>
            <consortium name="Ensembl"/>
        </authorList>
    </citation>
    <scope>IDENTIFICATION</scope>
    <source>
        <strain evidence="4">HSOK</strain>
    </source>
</reference>
<protein>
    <submittedName>
        <fullName evidence="4">BRCA1-associated ATM activator 1</fullName>
    </submittedName>
</protein>
<dbReference type="Ensembl" id="ENSORLT00015018174.1">
    <property type="protein sequence ID" value="ENSORLP00015011307.1"/>
    <property type="gene ID" value="ENSORLG00015012133.1"/>
</dbReference>
<evidence type="ECO:0000256" key="3">
    <source>
        <dbReference type="ARBA" id="ARBA00061308"/>
    </source>
</evidence>
<dbReference type="PANTHER" id="PTHR21331:SF2">
    <property type="entry name" value="BRCA1-ASSOCIATED ATM ACTIVATOR 1"/>
    <property type="match status" value="1"/>
</dbReference>
<dbReference type="Proteomes" id="UP000265200">
    <property type="component" value="Chromosome 1"/>
</dbReference>
<evidence type="ECO:0000313" key="5">
    <source>
        <dbReference type="Proteomes" id="UP000265200"/>
    </source>
</evidence>
<dbReference type="InterPro" id="IPR038904">
    <property type="entry name" value="BRAT1"/>
</dbReference>